<dbReference type="Gene3D" id="3.50.50.60">
    <property type="entry name" value="FAD/NAD(P)-binding domain"/>
    <property type="match status" value="1"/>
</dbReference>
<dbReference type="Pfam" id="PF00743">
    <property type="entry name" value="FMO-like"/>
    <property type="match status" value="1"/>
</dbReference>
<evidence type="ECO:0000256" key="1">
    <source>
        <dbReference type="ARBA" id="ARBA00010139"/>
    </source>
</evidence>
<name>A0ABV4WMB4_9CYAN</name>
<dbReference type="RefSeq" id="WP_413278609.1">
    <property type="nucleotide sequence ID" value="NZ_JBHFNT010000142.1"/>
</dbReference>
<dbReference type="Proteomes" id="UP001576780">
    <property type="component" value="Unassembled WGS sequence"/>
</dbReference>
<comment type="caution">
    <text evidence="5">The sequence shown here is derived from an EMBL/GenBank/DDBJ whole genome shotgun (WGS) entry which is preliminary data.</text>
</comment>
<keyword evidence="6" id="KW-1185">Reference proteome</keyword>
<evidence type="ECO:0000313" key="5">
    <source>
        <dbReference type="EMBL" id="MFB2836219.1"/>
    </source>
</evidence>
<comment type="similarity">
    <text evidence="1">Belongs to the FAD-binding monooxygenase family.</text>
</comment>
<organism evidence="5 6">
    <name type="scientific">Floridaenema evergladense BLCC-F167</name>
    <dbReference type="NCBI Taxonomy" id="3153639"/>
    <lineage>
        <taxon>Bacteria</taxon>
        <taxon>Bacillati</taxon>
        <taxon>Cyanobacteriota</taxon>
        <taxon>Cyanophyceae</taxon>
        <taxon>Oscillatoriophycideae</taxon>
        <taxon>Aerosakkonematales</taxon>
        <taxon>Aerosakkonemataceae</taxon>
        <taxon>Floridanema</taxon>
        <taxon>Floridanema evergladense</taxon>
    </lineage>
</organism>
<evidence type="ECO:0000256" key="3">
    <source>
        <dbReference type="ARBA" id="ARBA00022827"/>
    </source>
</evidence>
<dbReference type="InterPro" id="IPR036188">
    <property type="entry name" value="FAD/NAD-bd_sf"/>
</dbReference>
<gene>
    <name evidence="5" type="ORF">ACE1CA_16925</name>
</gene>
<keyword evidence="3" id="KW-0274">FAD</keyword>
<protein>
    <submittedName>
        <fullName evidence="5">Uncharacterized protein</fullName>
    </submittedName>
</protein>
<proteinExistence type="inferred from homology"/>
<keyword evidence="2" id="KW-0285">Flavoprotein</keyword>
<sequence length="50" mass="5812">MLLCNGHHWCKRFPELKGEFNGEIIHSKDYKKPEQLLGKRAGFLISIQSL</sequence>
<reference evidence="5 6" key="1">
    <citation type="submission" date="2024-09" db="EMBL/GenBank/DDBJ databases">
        <title>Floridaenema gen nov. (Aerosakkonemataceae, Aerosakkonematales ord. nov., Cyanobacteria) from benthic tropical and subtropical fresh waters, with the description of four new species.</title>
        <authorList>
            <person name="Moretto J.A."/>
            <person name="Berthold D.E."/>
            <person name="Lefler F.W."/>
            <person name="Huang I.-S."/>
            <person name="Laughinghouse H. IV."/>
        </authorList>
    </citation>
    <scope>NUCLEOTIDE SEQUENCE [LARGE SCALE GENOMIC DNA]</scope>
    <source>
        <strain evidence="5 6">BLCC-F167</strain>
    </source>
</reference>
<evidence type="ECO:0000313" key="6">
    <source>
        <dbReference type="Proteomes" id="UP001576780"/>
    </source>
</evidence>
<evidence type="ECO:0000256" key="2">
    <source>
        <dbReference type="ARBA" id="ARBA00022630"/>
    </source>
</evidence>
<keyword evidence="4" id="KW-0560">Oxidoreductase</keyword>
<dbReference type="InterPro" id="IPR020946">
    <property type="entry name" value="Flavin_mOase-like"/>
</dbReference>
<dbReference type="EMBL" id="JBHFNT010000142">
    <property type="protein sequence ID" value="MFB2836219.1"/>
    <property type="molecule type" value="Genomic_DNA"/>
</dbReference>
<accession>A0ABV4WMB4</accession>
<evidence type="ECO:0000256" key="4">
    <source>
        <dbReference type="ARBA" id="ARBA00023002"/>
    </source>
</evidence>